<name>A0ABR9RM45_9FIRM</name>
<comment type="caution">
    <text evidence="3">The sequence shown here is derived from an EMBL/GenBank/DDBJ whole genome shotgun (WGS) entry which is preliminary data.</text>
</comment>
<dbReference type="Pfam" id="PF00082">
    <property type="entry name" value="Peptidase_S8"/>
    <property type="match status" value="1"/>
</dbReference>
<reference evidence="3 4" key="1">
    <citation type="submission" date="2020-10" db="EMBL/GenBank/DDBJ databases">
        <title>ChiBAC.</title>
        <authorList>
            <person name="Zenner C."/>
            <person name="Hitch T.C.A."/>
            <person name="Clavel T."/>
        </authorList>
    </citation>
    <scope>NUCLEOTIDE SEQUENCE [LARGE SCALE GENOMIC DNA]</scope>
    <source>
        <strain evidence="3 4">DSM 108991</strain>
    </source>
</reference>
<feature type="active site" description="Charge relay system" evidence="1">
    <location>
        <position position="10"/>
    </location>
</feature>
<dbReference type="EMBL" id="JADCKL010000012">
    <property type="protein sequence ID" value="MBE5064039.1"/>
    <property type="molecule type" value="Genomic_DNA"/>
</dbReference>
<feature type="active site" description="Charge relay system" evidence="1">
    <location>
        <position position="195"/>
    </location>
</feature>
<dbReference type="RefSeq" id="WP_226395442.1">
    <property type="nucleotide sequence ID" value="NZ_JADCKL010000012.1"/>
</dbReference>
<evidence type="ECO:0000313" key="3">
    <source>
        <dbReference type="EMBL" id="MBE5064039.1"/>
    </source>
</evidence>
<dbReference type="InterPro" id="IPR000209">
    <property type="entry name" value="Peptidase_S8/S53_dom"/>
</dbReference>
<feature type="domain" description="Peptidase S8/S53" evidence="2">
    <location>
        <begin position="6"/>
        <end position="204"/>
    </location>
</feature>
<dbReference type="Gene3D" id="3.40.50.200">
    <property type="entry name" value="Peptidase S8/S53 domain"/>
    <property type="match status" value="1"/>
</dbReference>
<keyword evidence="1" id="KW-0720">Serine protease</keyword>
<feature type="active site" description="Charge relay system" evidence="1">
    <location>
        <position position="49"/>
    </location>
</feature>
<dbReference type="SUPFAM" id="SSF52743">
    <property type="entry name" value="Subtilisin-like"/>
    <property type="match status" value="1"/>
</dbReference>
<evidence type="ECO:0000313" key="4">
    <source>
        <dbReference type="Proteomes" id="UP000758652"/>
    </source>
</evidence>
<dbReference type="InterPro" id="IPR036852">
    <property type="entry name" value="Peptidase_S8/S53_dom_sf"/>
</dbReference>
<gene>
    <name evidence="3" type="ORF">INF30_12325</name>
</gene>
<accession>A0ABR9RM45</accession>
<keyword evidence="1" id="KW-0378">Hydrolase</keyword>
<evidence type="ECO:0000259" key="2">
    <source>
        <dbReference type="Pfam" id="PF00082"/>
    </source>
</evidence>
<sequence>MRDDLVVIIDSGIDVNNREIMEHVEGGFQLVFKDGHILRNSDICDCYGHGTNCADYILSLNHSSQFYVIKIINENGLSYSCLMLEALKSCLDVPAKIICMSLSVTTKTCEIETDLHEICRRLYKQGKVICISENNEMQHSQPARFKEVIGVRADYGMGKDKLIIDENLDIQVIADGTPVFLRGKNGEYNFFKGCSKANAFVSGIIFDQQKNEHIGNMESALVALKKLSENKEKNELVKEIDYGIGDVPKTDLDRMLEDLILEAIEKIGKNKPEREAFRESPIMSRLNGISYFNFYRFLLYLYHKLGVSDEDFRGINVYDICTAYRLREFLKKRLRNEAEKQNSRITYAI</sequence>
<keyword evidence="1" id="KW-0645">Protease</keyword>
<organism evidence="3 4">
    <name type="scientific">Claveliimonas monacensis</name>
    <dbReference type="NCBI Taxonomy" id="2779351"/>
    <lineage>
        <taxon>Bacteria</taxon>
        <taxon>Bacillati</taxon>
        <taxon>Bacillota</taxon>
        <taxon>Clostridia</taxon>
        <taxon>Lachnospirales</taxon>
        <taxon>Lachnospiraceae</taxon>
        <taxon>Claveliimonas</taxon>
    </lineage>
</organism>
<evidence type="ECO:0000256" key="1">
    <source>
        <dbReference type="PROSITE-ProRule" id="PRU01240"/>
    </source>
</evidence>
<proteinExistence type="inferred from homology"/>
<comment type="similarity">
    <text evidence="1">Belongs to the peptidase S8 family.</text>
</comment>
<protein>
    <recommendedName>
        <fullName evidence="2">Peptidase S8/S53 domain-containing protein</fullName>
    </recommendedName>
</protein>
<dbReference type="Proteomes" id="UP000758652">
    <property type="component" value="Unassembled WGS sequence"/>
</dbReference>
<dbReference type="PROSITE" id="PS51892">
    <property type="entry name" value="SUBTILASE"/>
    <property type="match status" value="1"/>
</dbReference>
<keyword evidence="4" id="KW-1185">Reference proteome</keyword>